<sequence length="101" mass="10603">MINMMPVLTGLTSACTGTTLPTCAGQVILADAPASRLRQEKSVLFQIQAGRQAVFAGSPAVNGALVVPAPEIGGYDAQQTKHIRNNGGLRGPQPWRHPQVT</sequence>
<evidence type="ECO:0000313" key="3">
    <source>
        <dbReference type="Proteomes" id="UP000634476"/>
    </source>
</evidence>
<protein>
    <submittedName>
        <fullName evidence="2">Uncharacterized protein</fullName>
    </submittedName>
</protein>
<evidence type="ECO:0000313" key="2">
    <source>
        <dbReference type="EMBL" id="GIH98867.1"/>
    </source>
</evidence>
<feature type="region of interest" description="Disordered" evidence="1">
    <location>
        <begin position="82"/>
        <end position="101"/>
    </location>
</feature>
<proteinExistence type="predicted"/>
<comment type="caution">
    <text evidence="2">The sequence shown here is derived from an EMBL/GenBank/DDBJ whole genome shotgun (WGS) entry which is preliminary data.</text>
</comment>
<keyword evidence="3" id="KW-1185">Reference proteome</keyword>
<name>A0A8J3WS51_9ACTN</name>
<dbReference type="Proteomes" id="UP000634476">
    <property type="component" value="Unassembled WGS sequence"/>
</dbReference>
<evidence type="ECO:0000256" key="1">
    <source>
        <dbReference type="SAM" id="MobiDB-lite"/>
    </source>
</evidence>
<accession>A0A8J3WS51</accession>
<organism evidence="2 3">
    <name type="scientific">Planobispora takensis</name>
    <dbReference type="NCBI Taxonomy" id="1367882"/>
    <lineage>
        <taxon>Bacteria</taxon>
        <taxon>Bacillati</taxon>
        <taxon>Actinomycetota</taxon>
        <taxon>Actinomycetes</taxon>
        <taxon>Streptosporangiales</taxon>
        <taxon>Streptosporangiaceae</taxon>
        <taxon>Planobispora</taxon>
    </lineage>
</organism>
<dbReference type="EMBL" id="BOOK01000005">
    <property type="protein sequence ID" value="GIH98867.1"/>
    <property type="molecule type" value="Genomic_DNA"/>
</dbReference>
<gene>
    <name evidence="2" type="ORF">Pta02_08760</name>
</gene>
<dbReference type="AlphaFoldDB" id="A0A8J3WS51"/>
<reference evidence="2" key="1">
    <citation type="submission" date="2021-01" db="EMBL/GenBank/DDBJ databases">
        <title>Whole genome shotgun sequence of Planobispora takensis NBRC 109077.</title>
        <authorList>
            <person name="Komaki H."/>
            <person name="Tamura T."/>
        </authorList>
    </citation>
    <scope>NUCLEOTIDE SEQUENCE</scope>
    <source>
        <strain evidence="2">NBRC 109077</strain>
    </source>
</reference>